<keyword evidence="5" id="KW-1185">Reference proteome</keyword>
<protein>
    <recommendedName>
        <fullName evidence="3">CID domain-containing protein</fullName>
    </recommendedName>
</protein>
<dbReference type="AlphaFoldDB" id="A0AAV1XP03"/>
<dbReference type="Gene3D" id="1.25.40.90">
    <property type="match status" value="1"/>
</dbReference>
<proteinExistence type="predicted"/>
<dbReference type="SUPFAM" id="SSF48464">
    <property type="entry name" value="ENTH/VHS domain"/>
    <property type="match status" value="1"/>
</dbReference>
<dbReference type="InterPro" id="IPR008942">
    <property type="entry name" value="ENTH_VHS"/>
</dbReference>
<dbReference type="Proteomes" id="UP001497480">
    <property type="component" value="Unassembled WGS sequence"/>
</dbReference>
<comment type="caution">
    <text evidence="4">The sequence shown here is derived from an EMBL/GenBank/DDBJ whole genome shotgun (WGS) entry which is preliminary data.</text>
</comment>
<reference evidence="4 5" key="1">
    <citation type="submission" date="2024-03" db="EMBL/GenBank/DDBJ databases">
        <authorList>
            <person name="Martinez-Hernandez J."/>
        </authorList>
    </citation>
    <scope>NUCLEOTIDE SEQUENCE [LARGE SCALE GENOMIC DNA]</scope>
</reference>
<dbReference type="InterPro" id="IPR006569">
    <property type="entry name" value="CID_dom"/>
</dbReference>
<dbReference type="GO" id="GO:0031124">
    <property type="term" value="P:mRNA 3'-end processing"/>
    <property type="evidence" value="ECO:0007669"/>
    <property type="project" value="TreeGrafter"/>
</dbReference>
<evidence type="ECO:0000313" key="4">
    <source>
        <dbReference type="EMBL" id="CAL0323294.1"/>
    </source>
</evidence>
<evidence type="ECO:0000256" key="2">
    <source>
        <dbReference type="SAM" id="MobiDB-lite"/>
    </source>
</evidence>
<evidence type="ECO:0000313" key="5">
    <source>
        <dbReference type="Proteomes" id="UP001497480"/>
    </source>
</evidence>
<feature type="compositionally biased region" description="Pro residues" evidence="2">
    <location>
        <begin position="428"/>
        <end position="447"/>
    </location>
</feature>
<dbReference type="EMBL" id="CAXHTB010000017">
    <property type="protein sequence ID" value="CAL0323294.1"/>
    <property type="molecule type" value="Genomic_DNA"/>
</dbReference>
<feature type="domain" description="CID" evidence="3">
    <location>
        <begin position="2"/>
        <end position="134"/>
    </location>
</feature>
<dbReference type="FunFam" id="1.25.40.90:FF:000018">
    <property type="entry name" value="ENTH/VHS family protein isoform 1"/>
    <property type="match status" value="1"/>
</dbReference>
<gene>
    <name evidence="4" type="ORF">LLUT_LOCUS24354</name>
</gene>
<dbReference type="GO" id="GO:0005634">
    <property type="term" value="C:nucleus"/>
    <property type="evidence" value="ECO:0007669"/>
    <property type="project" value="UniProtKB-ARBA"/>
</dbReference>
<evidence type="ECO:0000259" key="3">
    <source>
        <dbReference type="PROSITE" id="PS51391"/>
    </source>
</evidence>
<feature type="compositionally biased region" description="Polar residues" evidence="2">
    <location>
        <begin position="497"/>
        <end position="526"/>
    </location>
</feature>
<dbReference type="CDD" id="cd16981">
    <property type="entry name" value="CID_RPRD_like"/>
    <property type="match status" value="1"/>
</dbReference>
<feature type="compositionally biased region" description="Polar residues" evidence="2">
    <location>
        <begin position="415"/>
        <end position="427"/>
    </location>
</feature>
<dbReference type="GO" id="GO:0000993">
    <property type="term" value="F:RNA polymerase II complex binding"/>
    <property type="evidence" value="ECO:0007669"/>
    <property type="project" value="TreeGrafter"/>
</dbReference>
<keyword evidence="1" id="KW-0507">mRNA processing</keyword>
<feature type="region of interest" description="Disordered" evidence="2">
    <location>
        <begin position="496"/>
        <end position="526"/>
    </location>
</feature>
<accession>A0AAV1XP03</accession>
<dbReference type="PANTHER" id="PTHR12460">
    <property type="entry name" value="CYCLIN-DEPENDENT KINASE INHIBITOR-RELATED PROTEIN"/>
    <property type="match status" value="1"/>
</dbReference>
<name>A0AAV1XP03_LUPLU</name>
<dbReference type="PANTHER" id="PTHR12460:SF23">
    <property type="entry name" value="ACTIN CYTOSKELETON-REGULATORY COMPLEX PROTEIN PAN1"/>
    <property type="match status" value="1"/>
</dbReference>
<feature type="compositionally biased region" description="Low complexity" evidence="2">
    <location>
        <begin position="394"/>
        <end position="410"/>
    </location>
</feature>
<sequence length="526" mass="57820">MGSTFNPQILTEKLAKLNSSQTSIETLSHWCIFHMNKAKQVVETWARQFHCSPREKRLTFLYLANDILQNSRRKGSEFVGEFWKVLPDALRDVIANGGEFARNAALRLIGIWEERKVFGSRGQLLKEEFVGRHMENNSRDMKPTSTKLRPSAGNALEKIVSGYHVIYGGQIDEDAVLSKCSNAISCLEKADKEIGHDNNSGQFHGSAHVDELQGHNSVLRECIEQLTAIESSRATLVSHLREALQNQEIKLGQVRSQIQAARVQSEQAGNTCRQLLNGNNIQSLAEQGSKEIRTVLASGSYISDDREQSVPLMYTPQASFPKKSGHVEEDPRKSAAAAVAAKLTASTSSAQMLSYVLSSLASEGVIGSDPIKESSADYHSEKKIKLENDQPSYLPTQHPQQQPLPSFSLPESIRHNGTSSNQQSTPTELPPLPSSSPPPMPPPPPMPQQYQVPQFMQTAGSFSSMAYSYGVAQQSSMQAYPSVGDSHNGISLFAPSPMSSYQGFQGSDGSYYNQPSSMPMTPMSRQ</sequence>
<organism evidence="4 5">
    <name type="scientific">Lupinus luteus</name>
    <name type="common">European yellow lupine</name>
    <dbReference type="NCBI Taxonomy" id="3873"/>
    <lineage>
        <taxon>Eukaryota</taxon>
        <taxon>Viridiplantae</taxon>
        <taxon>Streptophyta</taxon>
        <taxon>Embryophyta</taxon>
        <taxon>Tracheophyta</taxon>
        <taxon>Spermatophyta</taxon>
        <taxon>Magnoliopsida</taxon>
        <taxon>eudicotyledons</taxon>
        <taxon>Gunneridae</taxon>
        <taxon>Pentapetalae</taxon>
        <taxon>rosids</taxon>
        <taxon>fabids</taxon>
        <taxon>Fabales</taxon>
        <taxon>Fabaceae</taxon>
        <taxon>Papilionoideae</taxon>
        <taxon>50 kb inversion clade</taxon>
        <taxon>genistoids sensu lato</taxon>
        <taxon>core genistoids</taxon>
        <taxon>Genisteae</taxon>
        <taxon>Lupinus</taxon>
    </lineage>
</organism>
<feature type="region of interest" description="Disordered" evidence="2">
    <location>
        <begin position="390"/>
        <end position="450"/>
    </location>
</feature>
<dbReference type="PROSITE" id="PS51391">
    <property type="entry name" value="CID"/>
    <property type="match status" value="1"/>
</dbReference>
<dbReference type="Pfam" id="PF04818">
    <property type="entry name" value="CID"/>
    <property type="match status" value="1"/>
</dbReference>
<dbReference type="SMART" id="SM00582">
    <property type="entry name" value="RPR"/>
    <property type="match status" value="1"/>
</dbReference>
<evidence type="ECO:0000256" key="1">
    <source>
        <dbReference type="ARBA" id="ARBA00022664"/>
    </source>
</evidence>